<dbReference type="Proteomes" id="UP001056120">
    <property type="component" value="Linkage Group LG08"/>
</dbReference>
<keyword evidence="2" id="KW-1185">Reference proteome</keyword>
<organism evidence="1 2">
    <name type="scientific">Smallanthus sonchifolius</name>
    <dbReference type="NCBI Taxonomy" id="185202"/>
    <lineage>
        <taxon>Eukaryota</taxon>
        <taxon>Viridiplantae</taxon>
        <taxon>Streptophyta</taxon>
        <taxon>Embryophyta</taxon>
        <taxon>Tracheophyta</taxon>
        <taxon>Spermatophyta</taxon>
        <taxon>Magnoliopsida</taxon>
        <taxon>eudicotyledons</taxon>
        <taxon>Gunneridae</taxon>
        <taxon>Pentapetalae</taxon>
        <taxon>asterids</taxon>
        <taxon>campanulids</taxon>
        <taxon>Asterales</taxon>
        <taxon>Asteraceae</taxon>
        <taxon>Asteroideae</taxon>
        <taxon>Heliantheae alliance</taxon>
        <taxon>Millerieae</taxon>
        <taxon>Smallanthus</taxon>
    </lineage>
</organism>
<dbReference type="EMBL" id="CM042025">
    <property type="protein sequence ID" value="KAI3808246.1"/>
    <property type="molecule type" value="Genomic_DNA"/>
</dbReference>
<reference evidence="1 2" key="2">
    <citation type="journal article" date="2022" name="Mol. Ecol. Resour.">
        <title>The genomes of chicory, endive, great burdock and yacon provide insights into Asteraceae paleo-polyploidization history and plant inulin production.</title>
        <authorList>
            <person name="Fan W."/>
            <person name="Wang S."/>
            <person name="Wang H."/>
            <person name="Wang A."/>
            <person name="Jiang F."/>
            <person name="Liu H."/>
            <person name="Zhao H."/>
            <person name="Xu D."/>
            <person name="Zhang Y."/>
        </authorList>
    </citation>
    <scope>NUCLEOTIDE SEQUENCE [LARGE SCALE GENOMIC DNA]</scope>
    <source>
        <strain evidence="2">cv. Yunnan</strain>
        <tissue evidence="1">Leaves</tissue>
    </source>
</reference>
<reference evidence="2" key="1">
    <citation type="journal article" date="2022" name="Mol. Ecol. Resour.">
        <title>The genomes of chicory, endive, great burdock and yacon provide insights into Asteraceae palaeo-polyploidization history and plant inulin production.</title>
        <authorList>
            <person name="Fan W."/>
            <person name="Wang S."/>
            <person name="Wang H."/>
            <person name="Wang A."/>
            <person name="Jiang F."/>
            <person name="Liu H."/>
            <person name="Zhao H."/>
            <person name="Xu D."/>
            <person name="Zhang Y."/>
        </authorList>
    </citation>
    <scope>NUCLEOTIDE SEQUENCE [LARGE SCALE GENOMIC DNA]</scope>
    <source>
        <strain evidence="2">cv. Yunnan</strain>
    </source>
</reference>
<protein>
    <submittedName>
        <fullName evidence="1">Uncharacterized protein</fullName>
    </submittedName>
</protein>
<evidence type="ECO:0000313" key="2">
    <source>
        <dbReference type="Proteomes" id="UP001056120"/>
    </source>
</evidence>
<proteinExistence type="predicted"/>
<evidence type="ECO:0000313" key="1">
    <source>
        <dbReference type="EMBL" id="KAI3808246.1"/>
    </source>
</evidence>
<accession>A0ACB9IL90</accession>
<comment type="caution">
    <text evidence="1">The sequence shown here is derived from an EMBL/GenBank/DDBJ whole genome shotgun (WGS) entry which is preliminary data.</text>
</comment>
<gene>
    <name evidence="1" type="ORF">L1987_24195</name>
</gene>
<name>A0ACB9IL90_9ASTR</name>
<sequence length="147" mass="16672">MEGGNRNAGGNGHVNANAHPNGRPPTPNGKQPTPPLQNPLPSPQHQNRSVRNSPVNSHSSARTWHLNEDDHDDLQFGYGGNDLEEENEEYDEDGDHSVNYGGWDEGDDEYVNYQQPNGDPRDDRNRYLNRNLWDDYPRNMNQKGRSP</sequence>